<dbReference type="InterPro" id="IPR002110">
    <property type="entry name" value="Ankyrin_rpt"/>
</dbReference>
<dbReference type="Pfam" id="PF12796">
    <property type="entry name" value="Ank_2"/>
    <property type="match status" value="1"/>
</dbReference>
<comment type="caution">
    <text evidence="4">The sequence shown here is derived from an EMBL/GenBank/DDBJ whole genome shotgun (WGS) entry which is preliminary data.</text>
</comment>
<evidence type="ECO:0000256" key="2">
    <source>
        <dbReference type="ARBA" id="ARBA00023043"/>
    </source>
</evidence>
<dbReference type="AlphaFoldDB" id="A0ABD2XL28"/>
<dbReference type="Gene3D" id="1.25.40.20">
    <property type="entry name" value="Ankyrin repeat-containing domain"/>
    <property type="match status" value="2"/>
</dbReference>
<reference evidence="4 5" key="1">
    <citation type="journal article" date="2024" name="bioRxiv">
        <title>A reference genome for Trichogramma kaykai: A tiny desert-dwelling parasitoid wasp with competing sex-ratio distorters.</title>
        <authorList>
            <person name="Culotta J."/>
            <person name="Lindsey A.R."/>
        </authorList>
    </citation>
    <scope>NUCLEOTIDE SEQUENCE [LARGE SCALE GENOMIC DNA]</scope>
    <source>
        <strain evidence="4 5">KSX58</strain>
    </source>
</reference>
<dbReference type="PANTHER" id="PTHR24189">
    <property type="entry name" value="MYOTROPHIN"/>
    <property type="match status" value="1"/>
</dbReference>
<dbReference type="PROSITE" id="PS50088">
    <property type="entry name" value="ANK_REPEAT"/>
    <property type="match status" value="2"/>
</dbReference>
<organism evidence="4 5">
    <name type="scientific">Trichogramma kaykai</name>
    <dbReference type="NCBI Taxonomy" id="54128"/>
    <lineage>
        <taxon>Eukaryota</taxon>
        <taxon>Metazoa</taxon>
        <taxon>Ecdysozoa</taxon>
        <taxon>Arthropoda</taxon>
        <taxon>Hexapoda</taxon>
        <taxon>Insecta</taxon>
        <taxon>Pterygota</taxon>
        <taxon>Neoptera</taxon>
        <taxon>Endopterygota</taxon>
        <taxon>Hymenoptera</taxon>
        <taxon>Apocrita</taxon>
        <taxon>Proctotrupomorpha</taxon>
        <taxon>Chalcidoidea</taxon>
        <taxon>Trichogrammatidae</taxon>
        <taxon>Trichogramma</taxon>
    </lineage>
</organism>
<evidence type="ECO:0000313" key="5">
    <source>
        <dbReference type="Proteomes" id="UP001627154"/>
    </source>
</evidence>
<evidence type="ECO:0000313" key="4">
    <source>
        <dbReference type="EMBL" id="KAL3405522.1"/>
    </source>
</evidence>
<feature type="repeat" description="ANK" evidence="3">
    <location>
        <begin position="209"/>
        <end position="246"/>
    </location>
</feature>
<keyword evidence="2 3" id="KW-0040">ANK repeat</keyword>
<gene>
    <name evidence="4" type="ORF">TKK_001912</name>
</gene>
<dbReference type="SUPFAM" id="SSF48403">
    <property type="entry name" value="Ankyrin repeat"/>
    <property type="match status" value="1"/>
</dbReference>
<dbReference type="SMART" id="SM00248">
    <property type="entry name" value="ANK"/>
    <property type="match status" value="4"/>
</dbReference>
<keyword evidence="1" id="KW-0677">Repeat</keyword>
<dbReference type="InterPro" id="IPR050745">
    <property type="entry name" value="Multifunctional_regulatory"/>
</dbReference>
<accession>A0ABD2XL28</accession>
<protein>
    <submittedName>
        <fullName evidence="4">Uncharacterized protein</fullName>
    </submittedName>
</protein>
<name>A0ABD2XL28_9HYME</name>
<dbReference type="EMBL" id="JBJJXI010000020">
    <property type="protein sequence ID" value="KAL3405522.1"/>
    <property type="molecule type" value="Genomic_DNA"/>
</dbReference>
<evidence type="ECO:0000256" key="1">
    <source>
        <dbReference type="ARBA" id="ARBA00022737"/>
    </source>
</evidence>
<dbReference type="Proteomes" id="UP001627154">
    <property type="component" value="Unassembled WGS sequence"/>
</dbReference>
<evidence type="ECO:0000256" key="3">
    <source>
        <dbReference type="PROSITE-ProRule" id="PRU00023"/>
    </source>
</evidence>
<feature type="repeat" description="ANK" evidence="3">
    <location>
        <begin position="289"/>
        <end position="317"/>
    </location>
</feature>
<dbReference type="InterPro" id="IPR036770">
    <property type="entry name" value="Ankyrin_rpt-contain_sf"/>
</dbReference>
<sequence length="544" mass="64291">MNDDLDSKDDFLDIRDDNYFNTDMDGRNPVTDPEDMEEFGLVNLSKLMSLREQFNWENEEERYPFYLRLSKLTRSWRGNLPNLRDFFRDEEIDYLLMEAVKNRKKERENNRGSFFIRFVYRTGYRDRPELSEDGKPLLRRTTAVHCVEDTKHLENILYYLFKIYHRFDVNYIDESGYTHFHAACKYVRDDVVEEFLQLGQDPNCLWTETGDSPLHLALSTVSYNRGAKKTIQLLLRSGADSNLANKEGSTPLHIICKRLQYLDNNLAKLFFEINDEKHQTVQIDAKDGLGRTPLQLAVASLLPDVVDVLLDRGADLSSFVFPTENYFAERWKPIDISMNRYEYDRYEYDRYKWEKLPLSLFLVFSAITVVKHLEKRGYQLTQSDASTIMKLFAKYELFDNSEDLKKSLETDENFAQETKQLMFIPNLSFYDLIQLSPEEVEKVVTYRELHEFHRSSHFYLTDRIKCSHACATYFSDMVARRFLRRWALEPLLELTRHYRLHPLCCNIIIEKLSSQELMNIFFAVNDQGEDLEKADCTAALLTKN</sequence>
<dbReference type="PROSITE" id="PS50297">
    <property type="entry name" value="ANK_REP_REGION"/>
    <property type="match status" value="2"/>
</dbReference>
<keyword evidence="5" id="KW-1185">Reference proteome</keyword>
<proteinExistence type="predicted"/>
<dbReference type="PANTHER" id="PTHR24189:SF50">
    <property type="entry name" value="ANKYRIN REPEAT AND SOCS BOX PROTEIN 2"/>
    <property type="match status" value="1"/>
</dbReference>